<protein>
    <recommendedName>
        <fullName evidence="4">DUF1318 domain-containing protein</fullName>
    </recommendedName>
</protein>
<dbReference type="HOGENOM" id="CLU_146585_0_1_7"/>
<name>C0QES1_DESAH</name>
<dbReference type="EMBL" id="CP001087">
    <property type="protein sequence ID" value="ACN15413.1"/>
    <property type="molecule type" value="Genomic_DNA"/>
</dbReference>
<feature type="signal peptide" evidence="1">
    <location>
        <begin position="1"/>
        <end position="25"/>
    </location>
</feature>
<dbReference type="STRING" id="177437.HRM2_23180"/>
<evidence type="ECO:0000313" key="3">
    <source>
        <dbReference type="Proteomes" id="UP000000442"/>
    </source>
</evidence>
<dbReference type="InterPro" id="IPR008309">
    <property type="entry name" value="YdbL"/>
</dbReference>
<sequence>MKTRKTAFFAILMLLVLLVAAQAGFANEIKDRMKQRLPVIVEMKIQGVIGENADGFLEFVTANHANKDVVADENKDRKAVYSAISAQQGVDVQTVGKRRALQIAGQAQKGEYLKNEAGVWYKK</sequence>
<dbReference type="Pfam" id="PF07027">
    <property type="entry name" value="DUF1318"/>
    <property type="match status" value="1"/>
</dbReference>
<dbReference type="KEGG" id="dat:HRM2_23180"/>
<proteinExistence type="predicted"/>
<accession>C0QES1</accession>
<reference evidence="2 3" key="1">
    <citation type="journal article" date="2009" name="Environ. Microbiol.">
        <title>Genome sequence of Desulfobacterium autotrophicum HRM2, a marine sulfate reducer oxidizing organic carbon completely to carbon dioxide.</title>
        <authorList>
            <person name="Strittmatter A.W."/>
            <person name="Liesegang H."/>
            <person name="Rabus R."/>
            <person name="Decker I."/>
            <person name="Amann J."/>
            <person name="Andres S."/>
            <person name="Henne A."/>
            <person name="Fricke W.F."/>
            <person name="Martinez-Arias R."/>
            <person name="Bartels D."/>
            <person name="Goesmann A."/>
            <person name="Krause L."/>
            <person name="Puehler A."/>
            <person name="Klenk H.P."/>
            <person name="Richter M."/>
            <person name="Schuler M."/>
            <person name="Gloeckner F.O."/>
            <person name="Meyerdierks A."/>
            <person name="Gottschalk G."/>
            <person name="Amann R."/>
        </authorList>
    </citation>
    <scope>NUCLEOTIDE SEQUENCE [LARGE SCALE GENOMIC DNA]</scope>
    <source>
        <strain evidence="3">ATCC 43914 / DSM 3382 / HRM2</strain>
    </source>
</reference>
<dbReference type="RefSeq" id="WP_015904181.1">
    <property type="nucleotide sequence ID" value="NC_012108.1"/>
</dbReference>
<evidence type="ECO:0008006" key="4">
    <source>
        <dbReference type="Google" id="ProtNLM"/>
    </source>
</evidence>
<dbReference type="OrthoDB" id="198301at2"/>
<dbReference type="AlphaFoldDB" id="C0QES1"/>
<keyword evidence="3" id="KW-1185">Reference proteome</keyword>
<keyword evidence="1" id="KW-0732">Signal</keyword>
<evidence type="ECO:0000256" key="1">
    <source>
        <dbReference type="SAM" id="SignalP"/>
    </source>
</evidence>
<gene>
    <name evidence="2" type="ordered locus">HRM2_23180</name>
</gene>
<feature type="chain" id="PRO_5002900556" description="DUF1318 domain-containing protein" evidence="1">
    <location>
        <begin position="26"/>
        <end position="123"/>
    </location>
</feature>
<organism evidence="2 3">
    <name type="scientific">Desulforapulum autotrophicum (strain ATCC 43914 / DSM 3382 / VKM B-1955 / HRM2)</name>
    <name type="common">Desulfobacterium autotrophicum</name>
    <dbReference type="NCBI Taxonomy" id="177437"/>
    <lineage>
        <taxon>Bacteria</taxon>
        <taxon>Pseudomonadati</taxon>
        <taxon>Thermodesulfobacteriota</taxon>
        <taxon>Desulfobacteria</taxon>
        <taxon>Desulfobacterales</taxon>
        <taxon>Desulfobacteraceae</taxon>
        <taxon>Desulforapulum</taxon>
    </lineage>
</organism>
<evidence type="ECO:0000313" key="2">
    <source>
        <dbReference type="EMBL" id="ACN15413.1"/>
    </source>
</evidence>
<dbReference type="Proteomes" id="UP000000442">
    <property type="component" value="Chromosome"/>
</dbReference>
<dbReference type="eggNOG" id="COG3784">
    <property type="taxonomic scope" value="Bacteria"/>
</dbReference>